<evidence type="ECO:0000313" key="1">
    <source>
        <dbReference type="EMBL" id="GCE27591.1"/>
    </source>
</evidence>
<proteinExistence type="predicted"/>
<dbReference type="AlphaFoldDB" id="A0A402B891"/>
<gene>
    <name evidence="1" type="ORF">KDA_30750</name>
</gene>
<comment type="caution">
    <text evidence="1">The sequence shown here is derived from an EMBL/GenBank/DDBJ whole genome shotgun (WGS) entry which is preliminary data.</text>
</comment>
<protein>
    <submittedName>
        <fullName evidence="1">Uncharacterized protein</fullName>
    </submittedName>
</protein>
<evidence type="ECO:0000313" key="2">
    <source>
        <dbReference type="Proteomes" id="UP000287171"/>
    </source>
</evidence>
<dbReference type="Proteomes" id="UP000287171">
    <property type="component" value="Unassembled WGS sequence"/>
</dbReference>
<reference evidence="2" key="1">
    <citation type="submission" date="2018-12" db="EMBL/GenBank/DDBJ databases">
        <title>Tengunoibacter tsumagoiensis gen. nov., sp. nov., Dictyobacter kobayashii sp. nov., D. alpinus sp. nov., and D. joshuensis sp. nov. and description of Dictyobacteraceae fam. nov. within the order Ktedonobacterales isolated from Tengu-no-mugimeshi.</title>
        <authorList>
            <person name="Wang C.M."/>
            <person name="Zheng Y."/>
            <person name="Sakai Y."/>
            <person name="Toyoda A."/>
            <person name="Minakuchi Y."/>
            <person name="Abe K."/>
            <person name="Yokota A."/>
            <person name="Yabe S."/>
        </authorList>
    </citation>
    <scope>NUCLEOTIDE SEQUENCE [LARGE SCALE GENOMIC DNA]</scope>
    <source>
        <strain evidence="2">Uno16</strain>
    </source>
</reference>
<name>A0A402B891_9CHLR</name>
<dbReference type="EMBL" id="BIFT01000001">
    <property type="protein sequence ID" value="GCE27591.1"/>
    <property type="molecule type" value="Genomic_DNA"/>
</dbReference>
<organism evidence="1 2">
    <name type="scientific">Dictyobacter alpinus</name>
    <dbReference type="NCBI Taxonomy" id="2014873"/>
    <lineage>
        <taxon>Bacteria</taxon>
        <taxon>Bacillati</taxon>
        <taxon>Chloroflexota</taxon>
        <taxon>Ktedonobacteria</taxon>
        <taxon>Ktedonobacterales</taxon>
        <taxon>Dictyobacteraceae</taxon>
        <taxon>Dictyobacter</taxon>
    </lineage>
</organism>
<accession>A0A402B891</accession>
<keyword evidence="2" id="KW-1185">Reference proteome</keyword>
<sequence length="62" mass="6715">MGTLPEDDAAQMALLHAHFYLIGEIAEARPAVEAVYLCMRGRLIAGRDVIHVIGKIAPLCRG</sequence>